<dbReference type="GO" id="GO:0005524">
    <property type="term" value="F:ATP binding"/>
    <property type="evidence" value="ECO:0007669"/>
    <property type="project" value="UniProtKB-KW"/>
</dbReference>
<keyword evidence="6 10" id="KW-0418">Kinase</keyword>
<gene>
    <name evidence="10" type="ORF">D3869_16045</name>
</gene>
<keyword evidence="3" id="KW-0597">Phosphoprotein</keyword>
<name>A0A4D8R000_AZOBR</name>
<geneLocation type="plasmid" evidence="10">
    <name>p1</name>
</geneLocation>
<evidence type="ECO:0000256" key="7">
    <source>
        <dbReference type="ARBA" id="ARBA00022840"/>
    </source>
</evidence>
<reference evidence="10 11" key="1">
    <citation type="submission" date="2018-09" db="EMBL/GenBank/DDBJ databases">
        <title>Whole genome based analysis of evolution and adaptive divergence in Indian and Brazilian strains of Azospirillum brasilense.</title>
        <authorList>
            <person name="Singh C."/>
            <person name="Tripathi A.K."/>
        </authorList>
    </citation>
    <scope>NUCLEOTIDE SEQUENCE [LARGE SCALE GENOMIC DNA]</scope>
    <source>
        <strain evidence="10 11">MTCC4039</strain>
        <plasmid evidence="10 11">p1</plasmid>
    </source>
</reference>
<evidence type="ECO:0000259" key="9">
    <source>
        <dbReference type="PROSITE" id="PS50109"/>
    </source>
</evidence>
<dbReference type="Pfam" id="PF07568">
    <property type="entry name" value="HisKA_2"/>
    <property type="match status" value="1"/>
</dbReference>
<accession>A0A4D8R000</accession>
<dbReference type="InterPro" id="IPR011495">
    <property type="entry name" value="Sig_transdc_His_kin_sub2_dim/P"/>
</dbReference>
<dbReference type="PROSITE" id="PS50109">
    <property type="entry name" value="HIS_KIN"/>
    <property type="match status" value="1"/>
</dbReference>
<evidence type="ECO:0000313" key="10">
    <source>
        <dbReference type="EMBL" id="QCO16815.1"/>
    </source>
</evidence>
<feature type="compositionally biased region" description="Basic and acidic residues" evidence="8">
    <location>
        <begin position="1"/>
        <end position="12"/>
    </location>
</feature>
<dbReference type="InterPro" id="IPR003594">
    <property type="entry name" value="HATPase_dom"/>
</dbReference>
<feature type="domain" description="Histidine kinase" evidence="9">
    <location>
        <begin position="184"/>
        <end position="377"/>
    </location>
</feature>
<dbReference type="PANTHER" id="PTHR41523:SF8">
    <property type="entry name" value="ETHYLENE RESPONSE SENSOR PROTEIN"/>
    <property type="match status" value="1"/>
</dbReference>
<comment type="catalytic activity">
    <reaction evidence="1">
        <text>ATP + protein L-histidine = ADP + protein N-phospho-L-histidine.</text>
        <dbReference type="EC" id="2.7.13.3"/>
    </reaction>
</comment>
<feature type="region of interest" description="Disordered" evidence="8">
    <location>
        <begin position="53"/>
        <end position="72"/>
    </location>
</feature>
<dbReference type="SMART" id="SM00387">
    <property type="entry name" value="HATPase_c"/>
    <property type="match status" value="1"/>
</dbReference>
<keyword evidence="10" id="KW-0614">Plasmid</keyword>
<evidence type="ECO:0000256" key="3">
    <source>
        <dbReference type="ARBA" id="ARBA00022553"/>
    </source>
</evidence>
<evidence type="ECO:0000256" key="4">
    <source>
        <dbReference type="ARBA" id="ARBA00022679"/>
    </source>
</evidence>
<dbReference type="Pfam" id="PF02518">
    <property type="entry name" value="HATPase_c"/>
    <property type="match status" value="1"/>
</dbReference>
<dbReference type="EC" id="2.7.13.3" evidence="2"/>
<organism evidence="10 11">
    <name type="scientific">Azospirillum brasilense</name>
    <dbReference type="NCBI Taxonomy" id="192"/>
    <lineage>
        <taxon>Bacteria</taxon>
        <taxon>Pseudomonadati</taxon>
        <taxon>Pseudomonadota</taxon>
        <taxon>Alphaproteobacteria</taxon>
        <taxon>Rhodospirillales</taxon>
        <taxon>Azospirillaceae</taxon>
        <taxon>Azospirillum</taxon>
    </lineage>
</organism>
<dbReference type="SUPFAM" id="SSF55874">
    <property type="entry name" value="ATPase domain of HSP90 chaperone/DNA topoisomerase II/histidine kinase"/>
    <property type="match status" value="1"/>
</dbReference>
<protein>
    <recommendedName>
        <fullName evidence="2">histidine kinase</fullName>
        <ecNumber evidence="2">2.7.13.3</ecNumber>
    </recommendedName>
</protein>
<dbReference type="PANTHER" id="PTHR41523">
    <property type="entry name" value="TWO-COMPONENT SYSTEM SENSOR PROTEIN"/>
    <property type="match status" value="1"/>
</dbReference>
<keyword evidence="4" id="KW-0808">Transferase</keyword>
<evidence type="ECO:0000256" key="2">
    <source>
        <dbReference type="ARBA" id="ARBA00012438"/>
    </source>
</evidence>
<evidence type="ECO:0000256" key="1">
    <source>
        <dbReference type="ARBA" id="ARBA00000085"/>
    </source>
</evidence>
<sequence length="381" mass="41564">MLRHREGTDQRPPRLSACAARRSNGRPVRKRTDGPPRFYKSVSFHVPARRNGSVEFKPMRGNDSDITGQNGMDKDAVSGLGARSPLGDDVERLRCENFELRSLLARCHADLMEAKLAASRNRDTLPLNAEAMMRRLGRQLTATAEALAQANAARRESSRQVQEMARVLADRNETIRRKDLLNREIDHRIKNSLQDIISLLRIQAHRENHPEVLAFAKVACARLDSLAAAHELLHAGSSLDQLDISVYLTRVCGCLSQAMGVDGQHRTLVLEAEPVTLRCEAAQALGLVVNELVTNAFRHAFSPGMPGTVWVQLSCQSGNALLTVADDGCGLPVNTSVGDGGGFGFQLVRLMAGQVGARMTVASKGGVRITLSLPLADRTRT</sequence>
<feature type="region of interest" description="Disordered" evidence="8">
    <location>
        <begin position="1"/>
        <end position="39"/>
    </location>
</feature>
<evidence type="ECO:0000313" key="11">
    <source>
        <dbReference type="Proteomes" id="UP000298693"/>
    </source>
</evidence>
<evidence type="ECO:0000256" key="5">
    <source>
        <dbReference type="ARBA" id="ARBA00022741"/>
    </source>
</evidence>
<dbReference type="AlphaFoldDB" id="A0A4D8R000"/>
<dbReference type="Gene3D" id="3.30.565.10">
    <property type="entry name" value="Histidine kinase-like ATPase, C-terminal domain"/>
    <property type="match status" value="1"/>
</dbReference>
<dbReference type="EMBL" id="CP032346">
    <property type="protein sequence ID" value="QCO16815.1"/>
    <property type="molecule type" value="Genomic_DNA"/>
</dbReference>
<dbReference type="InterPro" id="IPR005467">
    <property type="entry name" value="His_kinase_dom"/>
</dbReference>
<dbReference type="GO" id="GO:0004673">
    <property type="term" value="F:protein histidine kinase activity"/>
    <property type="evidence" value="ECO:0007669"/>
    <property type="project" value="UniProtKB-EC"/>
</dbReference>
<keyword evidence="5" id="KW-0547">Nucleotide-binding</keyword>
<keyword evidence="7" id="KW-0067">ATP-binding</keyword>
<dbReference type="InterPro" id="IPR036890">
    <property type="entry name" value="HATPase_C_sf"/>
</dbReference>
<evidence type="ECO:0000256" key="8">
    <source>
        <dbReference type="SAM" id="MobiDB-lite"/>
    </source>
</evidence>
<dbReference type="Proteomes" id="UP000298693">
    <property type="component" value="Plasmid p1"/>
</dbReference>
<evidence type="ECO:0000256" key="6">
    <source>
        <dbReference type="ARBA" id="ARBA00022777"/>
    </source>
</evidence>
<proteinExistence type="predicted"/>